<organism evidence="1 2">
    <name type="scientific">Helicobacter pylori</name>
    <name type="common">Campylobacter pylori</name>
    <dbReference type="NCBI Taxonomy" id="210"/>
    <lineage>
        <taxon>Bacteria</taxon>
        <taxon>Pseudomonadati</taxon>
        <taxon>Campylobacterota</taxon>
        <taxon>Epsilonproteobacteria</taxon>
        <taxon>Campylobacterales</taxon>
        <taxon>Helicobacteraceae</taxon>
        <taxon>Helicobacter</taxon>
    </lineage>
</organism>
<dbReference type="AlphaFoldDB" id="A0ABD6QWR6"/>
<gene>
    <name evidence="1" type="ORF">B0X56_05125</name>
</gene>
<reference evidence="1 2" key="1">
    <citation type="journal article" date="2017" name="Front. Cell. Infect. Microbiol.">
        <title>Whole Genome Sequence and Phylogenetic Analysis Show Helicobacter pylori Strains from Latin America Have Followed a Unique Evolution Pathway.</title>
        <authorList>
            <person name="Munoz-Ramirez Z.Y."/>
            <person name="Mendez-Tenorio A."/>
            <person name="Kato I."/>
            <person name="Bravo M.M."/>
            <person name="Rizzato C."/>
            <person name="Thorell K."/>
            <person name="Torres R.C."/>
            <person name="Aviles-Jimenez F."/>
            <person name="Camorlinga M."/>
            <person name="Canzian F."/>
            <person name="Torres J."/>
        </authorList>
    </citation>
    <scope>NUCLEOTIDE SEQUENCE [LARGE SCALE GENOMIC DNA]</scope>
    <source>
        <strain evidence="1 2">CG22371</strain>
    </source>
</reference>
<evidence type="ECO:0000313" key="2">
    <source>
        <dbReference type="Proteomes" id="UP000318633"/>
    </source>
</evidence>
<proteinExistence type="predicted"/>
<comment type="caution">
    <text evidence="1">The sequence shown here is derived from an EMBL/GenBank/DDBJ whole genome shotgun (WGS) entry which is preliminary data.</text>
</comment>
<name>A0ABD6QWR6_HELPX</name>
<dbReference type="EMBL" id="MUPB01000138">
    <property type="protein sequence ID" value="OOQ16545.1"/>
    <property type="molecule type" value="Genomic_DNA"/>
</dbReference>
<evidence type="ECO:0000313" key="1">
    <source>
        <dbReference type="EMBL" id="OOQ16545.1"/>
    </source>
</evidence>
<dbReference type="Proteomes" id="UP000318633">
    <property type="component" value="Unassembled WGS sequence"/>
</dbReference>
<accession>A0ABD6QWR6</accession>
<sequence length="109" mass="12533">MGASLLVSVSFGVLKRLCFSQALINLIRIQCFFCLKNSIFKKRVFVLSFRSHFVVKIISLSLFKVFKNAFPQGSRGYFETILSLLTPLNPQKETLFKNYRLINAKFSTN</sequence>
<protein>
    <submittedName>
        <fullName evidence="1">Uncharacterized protein</fullName>
    </submittedName>
</protein>